<evidence type="ECO:0000256" key="6">
    <source>
        <dbReference type="ARBA" id="ARBA00023295"/>
    </source>
</evidence>
<keyword evidence="5" id="KW-0378">Hydrolase</keyword>
<evidence type="ECO:0000256" key="11">
    <source>
        <dbReference type="SAM" id="SignalP"/>
    </source>
</evidence>
<dbReference type="PRINTS" id="PR00737">
    <property type="entry name" value="GLHYDRLASE16"/>
</dbReference>
<evidence type="ECO:0000256" key="10">
    <source>
        <dbReference type="PIRSR" id="PIRSR608264-1"/>
    </source>
</evidence>
<evidence type="ECO:0000256" key="3">
    <source>
        <dbReference type="ARBA" id="ARBA00012690"/>
    </source>
</evidence>
<dbReference type="GO" id="GO:0005975">
    <property type="term" value="P:carbohydrate metabolic process"/>
    <property type="evidence" value="ECO:0007669"/>
    <property type="project" value="InterPro"/>
</dbReference>
<dbReference type="InterPro" id="IPR013320">
    <property type="entry name" value="ConA-like_dom_sf"/>
</dbReference>
<feature type="active site" description="Proton donor" evidence="10">
    <location>
        <position position="138"/>
    </location>
</feature>
<accession>A0A1I0A9T8</accession>
<dbReference type="EMBL" id="FOHN01000005">
    <property type="protein sequence ID" value="SES90909.1"/>
    <property type="molecule type" value="Genomic_DNA"/>
</dbReference>
<dbReference type="Proteomes" id="UP000199800">
    <property type="component" value="Unassembled WGS sequence"/>
</dbReference>
<protein>
    <recommendedName>
        <fullName evidence="4">Beta-glucanase</fullName>
        <ecNumber evidence="3">3.2.1.73</ecNumber>
    </recommendedName>
    <alternativeName>
        <fullName evidence="9">1,3-1,4-beta-D-glucan 4-glucanohydrolase</fullName>
    </alternativeName>
    <alternativeName>
        <fullName evidence="8">Endo-beta-1,3-1,4 glucanase</fullName>
    </alternativeName>
    <alternativeName>
        <fullName evidence="7">Lichenase</fullName>
    </alternativeName>
</protein>
<dbReference type="NCBIfam" id="NF047856">
    <property type="entry name" value="BGlucanaseBglS"/>
    <property type="match status" value="1"/>
</dbReference>
<evidence type="ECO:0000313" key="14">
    <source>
        <dbReference type="Proteomes" id="UP000199800"/>
    </source>
</evidence>
<dbReference type="SUPFAM" id="SSF49899">
    <property type="entry name" value="Concanavalin A-like lectins/glucanases"/>
    <property type="match status" value="1"/>
</dbReference>
<dbReference type="InterPro" id="IPR008264">
    <property type="entry name" value="Beta_glucanase"/>
</dbReference>
<name>A0A1I0A9T8_9FIRM</name>
<dbReference type="PROSITE" id="PS51762">
    <property type="entry name" value="GH16_2"/>
    <property type="match status" value="1"/>
</dbReference>
<sequence>MRKFAKKLVAGIACSAMMTLSVLGGAVGVDAASAYSGAGNLGWGFDYHEGGLFNIADGYSNGDMFNCTWRRSNVQFNGGKMNLSLNRDYSGYTGGEYRTNGNYGYGMYDVSMKPASNPGIVSSFFTYTGPSDGTKWDEIDIEFLGKNTRQVQFNYYSNGRGNHEYVYNLGFDASQGFHTYSFLWLPGRISWFVDNREVHTVYSSDVPDTAGHIMMNIWNGIGVDSWLGQYNGRTGLTAQYDWFSYTRKFS</sequence>
<reference evidence="13 14" key="1">
    <citation type="submission" date="2016-10" db="EMBL/GenBank/DDBJ databases">
        <authorList>
            <person name="de Groot N.N."/>
        </authorList>
    </citation>
    <scope>NUCLEOTIDE SEQUENCE [LARGE SCALE GENOMIC DNA]</scope>
    <source>
        <strain evidence="13 14">DSM 1801</strain>
    </source>
</reference>
<keyword evidence="11" id="KW-0732">Signal</keyword>
<dbReference type="Gene3D" id="2.60.120.200">
    <property type="match status" value="1"/>
</dbReference>
<dbReference type="Pfam" id="PF00722">
    <property type="entry name" value="Glyco_hydro_16"/>
    <property type="match status" value="1"/>
</dbReference>
<evidence type="ECO:0000256" key="9">
    <source>
        <dbReference type="ARBA" id="ARBA00031665"/>
    </source>
</evidence>
<evidence type="ECO:0000259" key="12">
    <source>
        <dbReference type="PROSITE" id="PS51762"/>
    </source>
</evidence>
<evidence type="ECO:0000313" key="13">
    <source>
        <dbReference type="EMBL" id="SES90909.1"/>
    </source>
</evidence>
<dbReference type="STRING" id="29364.SAMN04487772_10540"/>
<evidence type="ECO:0000256" key="2">
    <source>
        <dbReference type="ARBA" id="ARBA00006865"/>
    </source>
</evidence>
<comment type="catalytic activity">
    <reaction evidence="1">
        <text>Hydrolysis of (1-&gt;4)-beta-D-glucosidic linkages in beta-D-glucans containing (1-&gt;3)- and (1-&gt;4)-bonds.</text>
        <dbReference type="EC" id="3.2.1.73"/>
    </reaction>
</comment>
<keyword evidence="14" id="KW-1185">Reference proteome</keyword>
<comment type="similarity">
    <text evidence="2">Belongs to the glycosyl hydrolase 16 family.</text>
</comment>
<feature type="domain" description="GH16" evidence="12">
    <location>
        <begin position="47"/>
        <end position="250"/>
    </location>
</feature>
<feature type="signal peptide" evidence="11">
    <location>
        <begin position="1"/>
        <end position="26"/>
    </location>
</feature>
<dbReference type="CDD" id="cd02175">
    <property type="entry name" value="GH16_lichenase"/>
    <property type="match status" value="1"/>
</dbReference>
<dbReference type="EC" id="3.2.1.73" evidence="3"/>
<gene>
    <name evidence="13" type="ORF">SAMN04487772_10540</name>
</gene>
<proteinExistence type="inferred from homology"/>
<dbReference type="InterPro" id="IPR008263">
    <property type="entry name" value="GH16_AS"/>
</dbReference>
<dbReference type="RefSeq" id="WP_242939674.1">
    <property type="nucleotide sequence ID" value="NZ_FOHN01000005.1"/>
</dbReference>
<feature type="chain" id="PRO_5039163617" description="Beta-glucanase" evidence="11">
    <location>
        <begin position="27"/>
        <end position="250"/>
    </location>
</feature>
<evidence type="ECO:0000256" key="1">
    <source>
        <dbReference type="ARBA" id="ARBA00000481"/>
    </source>
</evidence>
<evidence type="ECO:0000256" key="4">
    <source>
        <dbReference type="ARBA" id="ARBA00014569"/>
    </source>
</evidence>
<organism evidence="13 14">
    <name type="scientific">[Clostridium] polysaccharolyticum</name>
    <dbReference type="NCBI Taxonomy" id="29364"/>
    <lineage>
        <taxon>Bacteria</taxon>
        <taxon>Bacillati</taxon>
        <taxon>Bacillota</taxon>
        <taxon>Clostridia</taxon>
        <taxon>Lachnospirales</taxon>
        <taxon>Lachnospiraceae</taxon>
    </lineage>
</organism>
<evidence type="ECO:0000256" key="7">
    <source>
        <dbReference type="ARBA" id="ARBA00029722"/>
    </source>
</evidence>
<keyword evidence="6" id="KW-0326">Glycosidase</keyword>
<dbReference type="GO" id="GO:0042972">
    <property type="term" value="F:licheninase activity"/>
    <property type="evidence" value="ECO:0007669"/>
    <property type="project" value="UniProtKB-EC"/>
</dbReference>
<feature type="active site" description="Proton donor" evidence="10">
    <location>
        <position position="142"/>
    </location>
</feature>
<evidence type="ECO:0000256" key="5">
    <source>
        <dbReference type="ARBA" id="ARBA00022801"/>
    </source>
</evidence>
<dbReference type="InterPro" id="IPR044791">
    <property type="entry name" value="Beta-glucanase/XTH"/>
</dbReference>
<dbReference type="PROSITE" id="PS01034">
    <property type="entry name" value="GH16_1"/>
    <property type="match status" value="1"/>
</dbReference>
<dbReference type="InterPro" id="IPR000757">
    <property type="entry name" value="Beta-glucanase-like"/>
</dbReference>
<dbReference type="PANTHER" id="PTHR31062">
    <property type="entry name" value="XYLOGLUCAN ENDOTRANSGLUCOSYLASE/HYDROLASE PROTEIN 8-RELATED"/>
    <property type="match status" value="1"/>
</dbReference>
<evidence type="ECO:0000256" key="8">
    <source>
        <dbReference type="ARBA" id="ARBA00029771"/>
    </source>
</evidence>
<dbReference type="AlphaFoldDB" id="A0A1I0A9T8"/>